<proteinExistence type="predicted"/>
<dbReference type="WBParaSite" id="NBR_0001918901-mRNA-1">
    <property type="protein sequence ID" value="NBR_0001918901-mRNA-1"/>
    <property type="gene ID" value="NBR_0001918901"/>
</dbReference>
<evidence type="ECO:0000313" key="2">
    <source>
        <dbReference type="WBParaSite" id="NBR_0001918901-mRNA-1"/>
    </source>
</evidence>
<name>A0A0N4YPL8_NIPBR</name>
<protein>
    <submittedName>
        <fullName evidence="2">DOMON domain-containing protein</fullName>
    </submittedName>
</protein>
<reference evidence="2" key="1">
    <citation type="submission" date="2017-02" db="UniProtKB">
        <authorList>
            <consortium name="WormBaseParasite"/>
        </authorList>
    </citation>
    <scope>IDENTIFICATION</scope>
</reference>
<accession>A0A0N4YPL8</accession>
<sequence>LHSIISVSRTSEIESRTQEAEVNAGTTADPCIFRESSYQVIYGIRNGIVHFRVILHGVPHMASGWTGIGFGNSMINNVMVHGSRMDGGTV</sequence>
<dbReference type="InterPro" id="IPR005018">
    <property type="entry name" value="DOMON_domain"/>
</dbReference>
<organism evidence="2">
    <name type="scientific">Nippostrongylus brasiliensis</name>
    <name type="common">Rat hookworm</name>
    <dbReference type="NCBI Taxonomy" id="27835"/>
    <lineage>
        <taxon>Eukaryota</taxon>
        <taxon>Metazoa</taxon>
        <taxon>Ecdysozoa</taxon>
        <taxon>Nematoda</taxon>
        <taxon>Chromadorea</taxon>
        <taxon>Rhabditida</taxon>
        <taxon>Rhabditina</taxon>
        <taxon>Rhabditomorpha</taxon>
        <taxon>Strongyloidea</taxon>
        <taxon>Heligmosomidae</taxon>
        <taxon>Nippostrongylus</taxon>
    </lineage>
</organism>
<dbReference type="AlphaFoldDB" id="A0A0N4YPL8"/>
<dbReference type="PROSITE" id="PS50836">
    <property type="entry name" value="DOMON"/>
    <property type="match status" value="1"/>
</dbReference>
<feature type="domain" description="DOMON" evidence="1">
    <location>
        <begin position="36"/>
        <end position="90"/>
    </location>
</feature>
<evidence type="ECO:0000259" key="1">
    <source>
        <dbReference type="PROSITE" id="PS50836"/>
    </source>
</evidence>